<comment type="caution">
    <text evidence="1">The sequence shown here is derived from an EMBL/GenBank/DDBJ whole genome shotgun (WGS) entry which is preliminary data.</text>
</comment>
<reference evidence="2" key="1">
    <citation type="journal article" date="2019" name="Int. J. Syst. Evol. Microbiol.">
        <title>The Global Catalogue of Microorganisms (GCM) 10K type strain sequencing project: providing services to taxonomists for standard genome sequencing and annotation.</title>
        <authorList>
            <consortium name="The Broad Institute Genomics Platform"/>
            <consortium name="The Broad Institute Genome Sequencing Center for Infectious Disease"/>
            <person name="Wu L."/>
            <person name="Ma J."/>
        </authorList>
    </citation>
    <scope>NUCLEOTIDE SEQUENCE [LARGE SCALE GENOMIC DNA]</scope>
    <source>
        <strain evidence="2">CCUG 62763</strain>
    </source>
</reference>
<evidence type="ECO:0000313" key="1">
    <source>
        <dbReference type="EMBL" id="MFC4694969.1"/>
    </source>
</evidence>
<dbReference type="Proteomes" id="UP001596025">
    <property type="component" value="Unassembled WGS sequence"/>
</dbReference>
<keyword evidence="2" id="KW-1185">Reference proteome</keyword>
<sequence length="527" mass="59649">MTASPLTGTARNLKLTYPSLLSTNNYIRQLSDTTYWLCITRTVQESKLFPMNPYMLLSYLNSFYRWPTLLREIDAATPAEELGDRAREVSLKVNTVNAAWGLPAFYLIGREMLMNWGLLGPADAVDDVVDVLDFSRRFNLAYHRNDGHLTNKEFGDRSQLLPERTLQVFESDLHGVTPGDRLHTAATKLVAQLSQYAFLAHCECRIGLHNSGPYAFGDNRQLIVRDFFELTEGDYPWLDGIATRLPVANLTIPIVFKDTNFHLMDDWASFEAEPAYDAANIVAVGMYTSDALTDGYVPVGMENAEQLAETMEQYREILNEATADLWKRIATWTREQMIDAGALVYSSVAKDFAHLAGTYRQDDWLSLDDRVQRFKPLMNDEYGRDDLAEMVGLIGFPHQKTNEYSMARYSGANQNMLTGIPYSVLVDDDFAPTAGDRLSGSSSLDAKTGLWTTSAGRLDVDEYNRRARDFRPAVLAEPYRYLDEEWVKRHWRTERADELYRLAQRGSRNLEGRGAGLRRADLPGSAG</sequence>
<protein>
    <submittedName>
        <fullName evidence="1">Uncharacterized protein</fullName>
    </submittedName>
</protein>
<proteinExistence type="predicted"/>
<gene>
    <name evidence="1" type="ORF">ACFO3M_16345</name>
</gene>
<evidence type="ECO:0000313" key="2">
    <source>
        <dbReference type="Proteomes" id="UP001596025"/>
    </source>
</evidence>
<accession>A0ABV9LLC0</accession>
<organism evidence="1 2">
    <name type="scientific">Geodermatophilus arenarius</name>
    <dbReference type="NCBI Taxonomy" id="1137990"/>
    <lineage>
        <taxon>Bacteria</taxon>
        <taxon>Bacillati</taxon>
        <taxon>Actinomycetota</taxon>
        <taxon>Actinomycetes</taxon>
        <taxon>Geodermatophilales</taxon>
        <taxon>Geodermatophilaceae</taxon>
        <taxon>Geodermatophilus</taxon>
    </lineage>
</organism>
<name>A0ABV9LLC0_9ACTN</name>
<dbReference type="RefSeq" id="WP_387990977.1">
    <property type="nucleotide sequence ID" value="NZ_JBHSGR010000018.1"/>
</dbReference>
<dbReference type="EMBL" id="JBHSGR010000018">
    <property type="protein sequence ID" value="MFC4694969.1"/>
    <property type="molecule type" value="Genomic_DNA"/>
</dbReference>